<dbReference type="Proteomes" id="UP000198883">
    <property type="component" value="Unassembled WGS sequence"/>
</dbReference>
<dbReference type="Gene3D" id="3.90.1150.170">
    <property type="match status" value="1"/>
</dbReference>
<dbReference type="GO" id="GO:0019752">
    <property type="term" value="P:carboxylic acid metabolic process"/>
    <property type="evidence" value="ECO:0007669"/>
    <property type="project" value="InterPro"/>
</dbReference>
<reference evidence="11" key="2">
    <citation type="submission" date="2016-10" db="EMBL/GenBank/DDBJ databases">
        <authorList>
            <person name="Varghese N."/>
            <person name="Submissions S."/>
        </authorList>
    </citation>
    <scope>NUCLEOTIDE SEQUENCE [LARGE SCALE GENOMIC DNA]</scope>
    <source>
        <strain evidence="11">DSM 24204</strain>
    </source>
</reference>
<dbReference type="RefSeq" id="WP_090919274.1">
    <property type="nucleotide sequence ID" value="NZ_CP016180.1"/>
</dbReference>
<dbReference type="AlphaFoldDB" id="A0A1H7TWM1"/>
<organism evidence="10 11">
    <name type="scientific">Phocoenobacter skyensis</name>
    <dbReference type="NCBI Taxonomy" id="97481"/>
    <lineage>
        <taxon>Bacteria</taxon>
        <taxon>Pseudomonadati</taxon>
        <taxon>Pseudomonadota</taxon>
        <taxon>Gammaproteobacteria</taxon>
        <taxon>Pasteurellales</taxon>
        <taxon>Pasteurellaceae</taxon>
        <taxon>Phocoenobacter</taxon>
    </lineage>
</organism>
<evidence type="ECO:0000256" key="4">
    <source>
        <dbReference type="ARBA" id="ARBA00022898"/>
    </source>
</evidence>
<dbReference type="GeneID" id="83544816"/>
<dbReference type="Gene3D" id="3.40.640.10">
    <property type="entry name" value="Type I PLP-dependent aspartate aminotransferase-like (Major domain)"/>
    <property type="match status" value="1"/>
</dbReference>
<dbReference type="GO" id="GO:0016831">
    <property type="term" value="F:carboxy-lyase activity"/>
    <property type="evidence" value="ECO:0007669"/>
    <property type="project" value="UniProtKB-KW"/>
</dbReference>
<dbReference type="InterPro" id="IPR010977">
    <property type="entry name" value="Aromatic_deC"/>
</dbReference>
<dbReference type="EMBL" id="JASAVS010000002">
    <property type="protein sequence ID" value="MDP8084624.1"/>
    <property type="molecule type" value="Genomic_DNA"/>
</dbReference>
<evidence type="ECO:0000256" key="2">
    <source>
        <dbReference type="ARBA" id="ARBA00009533"/>
    </source>
</evidence>
<dbReference type="PANTHER" id="PTHR11999">
    <property type="entry name" value="GROUP II PYRIDOXAL-5-PHOSPHATE DECARBOXYLASE"/>
    <property type="match status" value="1"/>
</dbReference>
<comment type="similarity">
    <text evidence="2 7">Belongs to the group II decarboxylase family.</text>
</comment>
<dbReference type="SUPFAM" id="SSF53383">
    <property type="entry name" value="PLP-dependent transferases"/>
    <property type="match status" value="1"/>
</dbReference>
<dbReference type="Pfam" id="PF00282">
    <property type="entry name" value="Pyridoxal_deC"/>
    <property type="match status" value="1"/>
</dbReference>
<dbReference type="GO" id="GO:0008483">
    <property type="term" value="F:transaminase activity"/>
    <property type="evidence" value="ECO:0007669"/>
    <property type="project" value="UniProtKB-KW"/>
</dbReference>
<proteinExistence type="inferred from homology"/>
<evidence type="ECO:0000313" key="12">
    <source>
        <dbReference type="Proteomes" id="UP001224812"/>
    </source>
</evidence>
<dbReference type="GO" id="GO:0030170">
    <property type="term" value="F:pyridoxal phosphate binding"/>
    <property type="evidence" value="ECO:0007669"/>
    <property type="project" value="InterPro"/>
</dbReference>
<evidence type="ECO:0000256" key="6">
    <source>
        <dbReference type="PIRSR" id="PIRSR602129-50"/>
    </source>
</evidence>
<dbReference type="PROSITE" id="PS00392">
    <property type="entry name" value="DDC_GAD_HDC_YDC"/>
    <property type="match status" value="1"/>
</dbReference>
<dbReference type="EMBL" id="JASAYT010000014">
    <property type="protein sequence ID" value="MDP8174894.1"/>
    <property type="molecule type" value="Genomic_DNA"/>
</dbReference>
<evidence type="ECO:0000256" key="7">
    <source>
        <dbReference type="RuleBase" id="RU000382"/>
    </source>
</evidence>
<dbReference type="PANTHER" id="PTHR11999:SF70">
    <property type="entry name" value="MIP05841P"/>
    <property type="match status" value="1"/>
</dbReference>
<dbReference type="Proteomes" id="UP001231736">
    <property type="component" value="Unassembled WGS sequence"/>
</dbReference>
<dbReference type="InterPro" id="IPR015424">
    <property type="entry name" value="PyrdxlP-dep_Trfase"/>
</dbReference>
<sequence length="463" mass="52001">MKEESYLKSKYSIDIELMDEMMDVARFAVRRTTSPVRNIGESKSEEDLKALVGETITKDGIGSENALSLFKKHLIPATIPTDHPLFLSFIPSSPSPSASLFDLVTSSSCINGCKWLLGGGGIFCENEAMRWIVSLANLPKTAFGVFTSGGTAANLSALVTARENFRRKNPQYAKSRLLLITASSSHSSNKSMARVIDCDIVMANLNEEDKLTAQTIQETFDALSDEDKARVFCVIASAGTTNAGVIDDLESVGRWCTTHNIWMHVDAAYGGGAMASPRMRPLFNGVEMANSLTIDPHKWMFTPYDCGAIVYRDMEQAKFAHTQQAPYLDIFEELQKGFNPSDYQIQLSRRVRGLPFWFALATNGTESYGKKVDYAIDLAIYAEEKIKELPYVELVRPRSLSVVMLRRIGWKDKDYIEWSINLHQQGKGFVMPTHWHDETITRFCFLNEHTQKEHIDKILDSMK</sequence>
<evidence type="ECO:0000313" key="11">
    <source>
        <dbReference type="Proteomes" id="UP000198883"/>
    </source>
</evidence>
<dbReference type="OrthoDB" id="9803665at2"/>
<dbReference type="Gene3D" id="3.90.1150.10">
    <property type="entry name" value="Aspartate Aminotransferase, domain 1"/>
    <property type="match status" value="1"/>
</dbReference>
<evidence type="ECO:0000313" key="10">
    <source>
        <dbReference type="EMBL" id="SEL88816.1"/>
    </source>
</evidence>
<keyword evidence="5 7" id="KW-0456">Lyase</keyword>
<reference evidence="8 12" key="3">
    <citation type="journal article" date="2023" name="Front. Microbiol.">
        <title>Phylogeography and host specificity of Pasteurellaceae pathogenic to sea-farmed fish in the north-east Atlantic.</title>
        <authorList>
            <person name="Gulla S."/>
            <person name="Colquhoun D.J."/>
            <person name="Olsen A.B."/>
            <person name="Spilsberg B."/>
            <person name="Lagesen K."/>
            <person name="Aakesson C.P."/>
            <person name="Strom S."/>
            <person name="Manji F."/>
            <person name="Birkbeck T.H."/>
            <person name="Nilsen H.K."/>
        </authorList>
    </citation>
    <scope>NUCLEOTIDE SEQUENCE [LARGE SCALE GENOMIC DNA]</scope>
    <source>
        <strain evidence="8 12">VIO11850</strain>
    </source>
</reference>
<reference evidence="9" key="4">
    <citation type="journal article" date="2023" name="Front. Microbiol.">
        <title>Phylogeography and host specificity of Pasteurellaceae pathogenic to sea-farmed fish in the north-east Atlantic.</title>
        <authorList>
            <person name="Gulla S."/>
            <person name="Colquhoun D.J."/>
            <person name="Olsen A.B."/>
            <person name="Spilsberg B."/>
            <person name="Lagesen K."/>
            <person name="Aakesson C.P."/>
            <person name="Strom S."/>
            <person name="Manji F."/>
            <person name="Birkbeck T.H."/>
            <person name="Nilsen H.K."/>
        </authorList>
    </citation>
    <scope>NUCLEOTIDE SEQUENCE</scope>
    <source>
        <strain evidence="9">98B1</strain>
    </source>
</reference>
<reference evidence="10" key="1">
    <citation type="submission" date="2016-10" db="EMBL/GenBank/DDBJ databases">
        <authorList>
            <person name="de Groot N.N."/>
        </authorList>
    </citation>
    <scope>NUCLEOTIDE SEQUENCE [LARGE SCALE GENOMIC DNA]</scope>
    <source>
        <strain evidence="10">DSM 24204</strain>
    </source>
</reference>
<dbReference type="InterPro" id="IPR021115">
    <property type="entry name" value="Pyridoxal-P_BS"/>
</dbReference>
<comment type="cofactor">
    <cofactor evidence="1 6 7">
        <name>pyridoxal 5'-phosphate</name>
        <dbReference type="ChEBI" id="CHEBI:597326"/>
    </cofactor>
</comment>
<dbReference type="EMBL" id="FOBN01000001">
    <property type="protein sequence ID" value="SEL88816.1"/>
    <property type="molecule type" value="Genomic_DNA"/>
</dbReference>
<dbReference type="STRING" id="97481.SAMN05444853_10137"/>
<dbReference type="Proteomes" id="UP001224812">
    <property type="component" value="Unassembled WGS sequence"/>
</dbReference>
<keyword evidence="12" id="KW-1185">Reference proteome</keyword>
<keyword evidence="8" id="KW-0032">Aminotransferase</keyword>
<keyword evidence="8" id="KW-0808">Transferase</keyword>
<keyword evidence="4 6" id="KW-0663">Pyridoxal phosphate</keyword>
<evidence type="ECO:0000256" key="1">
    <source>
        <dbReference type="ARBA" id="ARBA00001933"/>
    </source>
</evidence>
<evidence type="ECO:0000313" key="9">
    <source>
        <dbReference type="EMBL" id="MDP8174894.1"/>
    </source>
</evidence>
<evidence type="ECO:0000256" key="3">
    <source>
        <dbReference type="ARBA" id="ARBA00022793"/>
    </source>
</evidence>
<feature type="modified residue" description="N6-(pyridoxal phosphate)lysine" evidence="6">
    <location>
        <position position="298"/>
    </location>
</feature>
<evidence type="ECO:0000313" key="8">
    <source>
        <dbReference type="EMBL" id="MDP8084624.1"/>
    </source>
</evidence>
<dbReference type="InterPro" id="IPR015422">
    <property type="entry name" value="PyrdxlP-dep_Trfase_small"/>
</dbReference>
<dbReference type="InterPro" id="IPR002129">
    <property type="entry name" value="PyrdxlP-dep_de-COase"/>
</dbReference>
<accession>A0A1H7TWM1</accession>
<evidence type="ECO:0000256" key="5">
    <source>
        <dbReference type="ARBA" id="ARBA00023239"/>
    </source>
</evidence>
<name>A0A1H7TWM1_9PAST</name>
<protein>
    <submittedName>
        <fullName evidence="8">Aminotransferase class V-fold PLP-dependent enzyme</fullName>
    </submittedName>
    <submittedName>
        <fullName evidence="10">Glutamate or tyrosine decarboxylase</fullName>
    </submittedName>
</protein>
<dbReference type="InterPro" id="IPR015421">
    <property type="entry name" value="PyrdxlP-dep_Trfase_major"/>
</dbReference>
<gene>
    <name evidence="8" type="ORF">QJT92_01575</name>
    <name evidence="9" type="ORF">QJU97_05410</name>
    <name evidence="10" type="ORF">SAMN05444853_10137</name>
</gene>
<keyword evidence="3" id="KW-0210">Decarboxylase</keyword>